<organism evidence="11">
    <name type="scientific">Mucochytrium quahogii</name>
    <dbReference type="NCBI Taxonomy" id="96639"/>
    <lineage>
        <taxon>Eukaryota</taxon>
        <taxon>Sar</taxon>
        <taxon>Stramenopiles</taxon>
        <taxon>Bigyra</taxon>
        <taxon>Labyrinthulomycetes</taxon>
        <taxon>Thraustochytrida</taxon>
        <taxon>Thraustochytriidae</taxon>
        <taxon>Mucochytrium</taxon>
    </lineage>
</organism>
<dbReference type="InterPro" id="IPR017978">
    <property type="entry name" value="GPCR_3_C"/>
</dbReference>
<feature type="transmembrane region" description="Helical" evidence="7">
    <location>
        <begin position="369"/>
        <end position="393"/>
    </location>
</feature>
<evidence type="ECO:0000256" key="5">
    <source>
        <dbReference type="ARBA" id="ARBA00023136"/>
    </source>
</evidence>
<feature type="region of interest" description="Disordered" evidence="6">
    <location>
        <begin position="189"/>
        <end position="312"/>
    </location>
</feature>
<feature type="transmembrane region" description="Helical" evidence="7">
    <location>
        <begin position="510"/>
        <end position="534"/>
    </location>
</feature>
<dbReference type="PANTHER" id="PTHR15549">
    <property type="entry name" value="PAIRED IMMUNOGLOBULIN-LIKE TYPE 2 RECEPTOR"/>
    <property type="match status" value="1"/>
</dbReference>
<evidence type="ECO:0000256" key="2">
    <source>
        <dbReference type="ARBA" id="ARBA00004167"/>
    </source>
</evidence>
<dbReference type="GO" id="GO:0071944">
    <property type="term" value="C:cell periphery"/>
    <property type="evidence" value="ECO:0007669"/>
    <property type="project" value="UniProtKB-ARBA"/>
</dbReference>
<evidence type="ECO:0000259" key="9">
    <source>
        <dbReference type="Pfam" id="PF00003"/>
    </source>
</evidence>
<accession>A0A7S2WLQ7</accession>
<evidence type="ECO:0000256" key="8">
    <source>
        <dbReference type="SAM" id="SignalP"/>
    </source>
</evidence>
<keyword evidence="5 7" id="KW-0472">Membrane</keyword>
<feature type="transmembrane region" description="Helical" evidence="7">
    <location>
        <begin position="333"/>
        <end position="357"/>
    </location>
</feature>
<feature type="compositionally biased region" description="Pro residues" evidence="6">
    <location>
        <begin position="252"/>
        <end position="261"/>
    </location>
</feature>
<evidence type="ECO:0000313" key="11">
    <source>
        <dbReference type="EMBL" id="CAD9695369.1"/>
    </source>
</evidence>
<dbReference type="GO" id="GO:0004930">
    <property type="term" value="F:G protein-coupled receptor activity"/>
    <property type="evidence" value="ECO:0007669"/>
    <property type="project" value="InterPro"/>
</dbReference>
<proteinExistence type="predicted"/>
<evidence type="ECO:0000256" key="7">
    <source>
        <dbReference type="SAM" id="Phobius"/>
    </source>
</evidence>
<feature type="compositionally biased region" description="Low complexity" evidence="6">
    <location>
        <begin position="213"/>
        <end position="251"/>
    </location>
</feature>
<evidence type="ECO:0000313" key="10">
    <source>
        <dbReference type="EMBL" id="CAD9695366.1"/>
    </source>
</evidence>
<protein>
    <recommendedName>
        <fullName evidence="9">G-protein coupled receptors family 3 profile domain-containing protein</fullName>
    </recommendedName>
</protein>
<evidence type="ECO:0000256" key="1">
    <source>
        <dbReference type="ARBA" id="ARBA00004141"/>
    </source>
</evidence>
<feature type="transmembrane region" description="Helical" evidence="7">
    <location>
        <begin position="546"/>
        <end position="568"/>
    </location>
</feature>
<keyword evidence="4 7" id="KW-1133">Transmembrane helix</keyword>
<dbReference type="PROSITE" id="PS51257">
    <property type="entry name" value="PROKAR_LIPOPROTEIN"/>
    <property type="match status" value="1"/>
</dbReference>
<feature type="signal peptide" evidence="8">
    <location>
        <begin position="1"/>
        <end position="18"/>
    </location>
</feature>
<feature type="chain" id="PRO_5035680909" description="G-protein coupled receptors family 3 profile domain-containing protein" evidence="8">
    <location>
        <begin position="19"/>
        <end position="753"/>
    </location>
</feature>
<dbReference type="EMBL" id="HBHK01019685">
    <property type="protein sequence ID" value="CAD9695369.1"/>
    <property type="molecule type" value="Transcribed_RNA"/>
</dbReference>
<feature type="compositionally biased region" description="Acidic residues" evidence="6">
    <location>
        <begin position="686"/>
        <end position="695"/>
    </location>
</feature>
<dbReference type="PANTHER" id="PTHR15549:SF30">
    <property type="entry name" value="MID2 DOMAIN-CONTAINING PROTEIN"/>
    <property type="match status" value="1"/>
</dbReference>
<dbReference type="Gene3D" id="3.80.10.10">
    <property type="entry name" value="Ribonuclease Inhibitor"/>
    <property type="match status" value="1"/>
</dbReference>
<evidence type="ECO:0000256" key="6">
    <source>
        <dbReference type="SAM" id="MobiDB-lite"/>
    </source>
</evidence>
<evidence type="ECO:0000256" key="4">
    <source>
        <dbReference type="ARBA" id="ARBA00022989"/>
    </source>
</evidence>
<feature type="transmembrane region" description="Helical" evidence="7">
    <location>
        <begin position="405"/>
        <end position="423"/>
    </location>
</feature>
<sequence>MRVHRGLAVLFALSSSWSGCIVEGYECCKVLQGSSDCVQCADSSDIMGCLNNTDENELVLELHCEGNTDYGDNAPIPEEIGNLVNLEYLRIEEFVVGPLPASLFSLTKLTELYIGNNPFWVGEFPQTGWSNLISLTKVSFYKDTGLHGAIPIELNMETMGEKSIDVRYVTGSCIPQPENPNFVDKIRYRSKPRPCPLEPTPKPTQVPSPSPSTSPTTSPTGSPTTSPSTSPTSSPSRSPSTSPTYFGQPTSSPTPPTPMPTSSPSASPTTPAPTPPTASPTTGAPTAPTTASPSQHPTQSPTQSPTPTAMATRGYNPFCDGEFVPVPQYNGTFWATTALMSLASLVGVAGIVYVIYYRKRPIIEVALPGLTIVMFVALVMCNVGVWLYAFGLFTPSRTLCAANSWVISVSFATVLASLGFLLLSNGPRQALPARTSLIAIGCFSLVVVLILALWSAISPSEPDACQLYTCTSLDSHAASAYFFALLYLLIALGLGLCIGMLLLREKVIPIAMGFDGAVACTALFTVTLIVWVAVQYTLAGNSKADVAYLVLVIFTFITTTVFVFFLTIRKNKLLNASAAEIQSLYATAKPVNQKPDIQKLKSVGEPQFTPYATYNEEITPDVPVASQVPSTQHVQEHDHTRLTENYPFAPETLLNNIAEPAFLPPADAFASDTESEAHQVSQGVESEPESDDEEGVTIPVNEGTSVSEADELQTQGFKVGHEDGWDFYIHRESGDPFWIHRQTSQVRHEPPAK</sequence>
<name>A0A7S2WLQ7_9STRA</name>
<feature type="domain" description="G-protein coupled receptors family 3 profile" evidence="9">
    <location>
        <begin position="333"/>
        <end position="570"/>
    </location>
</feature>
<dbReference type="SUPFAM" id="SSF52058">
    <property type="entry name" value="L domain-like"/>
    <property type="match status" value="1"/>
</dbReference>
<feature type="transmembrane region" description="Helical" evidence="7">
    <location>
        <begin position="435"/>
        <end position="457"/>
    </location>
</feature>
<dbReference type="InterPro" id="IPR032675">
    <property type="entry name" value="LRR_dom_sf"/>
</dbReference>
<dbReference type="PRINTS" id="PR01217">
    <property type="entry name" value="PRICHEXTENSN"/>
</dbReference>
<keyword evidence="8" id="KW-0732">Signal</keyword>
<dbReference type="AlphaFoldDB" id="A0A7S2WLQ7"/>
<feature type="compositionally biased region" description="Polar residues" evidence="6">
    <location>
        <begin position="702"/>
        <end position="711"/>
    </location>
</feature>
<keyword evidence="3 7" id="KW-0812">Transmembrane</keyword>
<dbReference type="Pfam" id="PF00003">
    <property type="entry name" value="7tm_3"/>
    <property type="match status" value="1"/>
</dbReference>
<feature type="compositionally biased region" description="Pro residues" evidence="6">
    <location>
        <begin position="193"/>
        <end position="212"/>
    </location>
</feature>
<reference evidence="11" key="1">
    <citation type="submission" date="2021-01" db="EMBL/GenBank/DDBJ databases">
        <authorList>
            <person name="Corre E."/>
            <person name="Pelletier E."/>
            <person name="Niang G."/>
            <person name="Scheremetjew M."/>
            <person name="Finn R."/>
            <person name="Kale V."/>
            <person name="Holt S."/>
            <person name="Cochrane G."/>
            <person name="Meng A."/>
            <person name="Brown T."/>
            <person name="Cohen L."/>
        </authorList>
    </citation>
    <scope>NUCLEOTIDE SEQUENCE</scope>
    <source>
        <strain evidence="11">NY070348D</strain>
    </source>
</reference>
<feature type="compositionally biased region" description="Low complexity" evidence="6">
    <location>
        <begin position="279"/>
        <end position="312"/>
    </location>
</feature>
<comment type="subcellular location">
    <subcellularLocation>
        <location evidence="1">Membrane</location>
        <topology evidence="1">Multi-pass membrane protein</topology>
    </subcellularLocation>
    <subcellularLocation>
        <location evidence="2">Membrane</location>
        <topology evidence="2">Single-pass membrane protein</topology>
    </subcellularLocation>
</comment>
<dbReference type="EMBL" id="HBHK01019684">
    <property type="protein sequence ID" value="CAD9695366.1"/>
    <property type="molecule type" value="Transcribed_RNA"/>
</dbReference>
<evidence type="ECO:0000256" key="3">
    <source>
        <dbReference type="ARBA" id="ARBA00022692"/>
    </source>
</evidence>
<feature type="region of interest" description="Disordered" evidence="6">
    <location>
        <begin position="670"/>
        <end position="711"/>
    </location>
</feature>
<dbReference type="InterPro" id="IPR051694">
    <property type="entry name" value="Immunoregulatory_rcpt-like"/>
</dbReference>
<dbReference type="GO" id="GO:0016020">
    <property type="term" value="C:membrane"/>
    <property type="evidence" value="ECO:0007669"/>
    <property type="project" value="UniProtKB-SubCell"/>
</dbReference>
<gene>
    <name evidence="10" type="ORF">QSP1433_LOCUS12476</name>
    <name evidence="11" type="ORF">QSP1433_LOCUS12477</name>
</gene>
<feature type="transmembrane region" description="Helical" evidence="7">
    <location>
        <begin position="477"/>
        <end position="503"/>
    </location>
</feature>